<dbReference type="GO" id="GO:0008483">
    <property type="term" value="F:transaminase activity"/>
    <property type="evidence" value="ECO:0007669"/>
    <property type="project" value="UniProtKB-KW"/>
</dbReference>
<comment type="cofactor">
    <cofactor evidence="1">
        <name>pyridoxal 5'-phosphate</name>
        <dbReference type="ChEBI" id="CHEBI:597326"/>
    </cofactor>
</comment>
<dbReference type="InterPro" id="IPR000653">
    <property type="entry name" value="DegT/StrS_aminotransferase"/>
</dbReference>
<dbReference type="Gene3D" id="3.40.640.10">
    <property type="entry name" value="Type I PLP-dependent aspartate aminotransferase-like (Major domain)"/>
    <property type="match status" value="1"/>
</dbReference>
<dbReference type="GO" id="GO:0030170">
    <property type="term" value="F:pyridoxal phosphate binding"/>
    <property type="evidence" value="ECO:0007669"/>
    <property type="project" value="TreeGrafter"/>
</dbReference>
<keyword evidence="2" id="KW-0808">Transferase</keyword>
<keyword evidence="3" id="KW-1185">Reference proteome</keyword>
<organism evidence="2 3">
    <name type="scientific">Nocardia vermiculata</name>
    <dbReference type="NCBI Taxonomy" id="257274"/>
    <lineage>
        <taxon>Bacteria</taxon>
        <taxon>Bacillati</taxon>
        <taxon>Actinomycetota</taxon>
        <taxon>Actinomycetes</taxon>
        <taxon>Mycobacteriales</taxon>
        <taxon>Nocardiaceae</taxon>
        <taxon>Nocardia</taxon>
    </lineage>
</organism>
<name>A0A846Y2V3_9NOCA</name>
<reference evidence="2 3" key="1">
    <citation type="submission" date="2020-04" db="EMBL/GenBank/DDBJ databases">
        <title>MicrobeNet Type strains.</title>
        <authorList>
            <person name="Nicholson A.C."/>
        </authorList>
    </citation>
    <scope>NUCLEOTIDE SEQUENCE [LARGE SCALE GENOMIC DNA]</scope>
    <source>
        <strain evidence="2 3">JCM 12354</strain>
    </source>
</reference>
<dbReference type="InterPro" id="IPR015422">
    <property type="entry name" value="PyrdxlP-dep_Trfase_small"/>
</dbReference>
<dbReference type="EMBL" id="JAAXOP010000011">
    <property type="protein sequence ID" value="NKY52290.1"/>
    <property type="molecule type" value="Genomic_DNA"/>
</dbReference>
<dbReference type="Proteomes" id="UP000565711">
    <property type="component" value="Unassembled WGS sequence"/>
</dbReference>
<dbReference type="PANTHER" id="PTHR30244:SF34">
    <property type="entry name" value="DTDP-4-AMINO-4,6-DIDEOXYGALACTOSE TRANSAMINASE"/>
    <property type="match status" value="1"/>
</dbReference>
<sequence length="255" mass="27916">MLHLGAVPILADCDRNGNLDPHDIPRRITEHTKAIVVQHMWGMPAQIRSLAGLADVYGVQLLEDGSHAHGAMVGSRKVGIFGRASAFSMNGPKPLSAGEGGFILTDDEQVYYRTLLHGQYNKRCRNEIPPSFSLSRFGVTGMGLKHRIHPLAAAIALEQLPRLDEHLEARAKVANKICGELADLAAITPPRTDSDTRPSWYGLALQYEEDAHSLSIDRLYEALKAEGCVELDRPGSTCPLNLLPLFQEPGPLFPQ</sequence>
<proteinExistence type="predicted"/>
<dbReference type="SUPFAM" id="SSF53383">
    <property type="entry name" value="PLP-dependent transferases"/>
    <property type="match status" value="1"/>
</dbReference>
<accession>A0A846Y2V3</accession>
<dbReference type="InterPro" id="IPR015424">
    <property type="entry name" value="PyrdxlP-dep_Trfase"/>
</dbReference>
<dbReference type="AlphaFoldDB" id="A0A846Y2V3"/>
<evidence type="ECO:0000313" key="2">
    <source>
        <dbReference type="EMBL" id="NKY52290.1"/>
    </source>
</evidence>
<protein>
    <submittedName>
        <fullName evidence="2">DegT/DnrJ/EryC1/StrS family aminotransferase</fullName>
    </submittedName>
</protein>
<keyword evidence="2" id="KW-0032">Aminotransferase</keyword>
<dbReference type="GO" id="GO:0000271">
    <property type="term" value="P:polysaccharide biosynthetic process"/>
    <property type="evidence" value="ECO:0007669"/>
    <property type="project" value="TreeGrafter"/>
</dbReference>
<dbReference type="PANTHER" id="PTHR30244">
    <property type="entry name" value="TRANSAMINASE"/>
    <property type="match status" value="1"/>
</dbReference>
<dbReference type="InterPro" id="IPR015421">
    <property type="entry name" value="PyrdxlP-dep_Trfase_major"/>
</dbReference>
<evidence type="ECO:0000313" key="3">
    <source>
        <dbReference type="Proteomes" id="UP000565711"/>
    </source>
</evidence>
<gene>
    <name evidence="2" type="ORF">HGA08_18950</name>
</gene>
<comment type="caution">
    <text evidence="2">The sequence shown here is derived from an EMBL/GenBank/DDBJ whole genome shotgun (WGS) entry which is preliminary data.</text>
</comment>
<dbReference type="Gene3D" id="3.90.1150.10">
    <property type="entry name" value="Aspartate Aminotransferase, domain 1"/>
    <property type="match status" value="1"/>
</dbReference>
<evidence type="ECO:0000256" key="1">
    <source>
        <dbReference type="ARBA" id="ARBA00001933"/>
    </source>
</evidence>
<dbReference type="Pfam" id="PF01041">
    <property type="entry name" value="DegT_DnrJ_EryC1"/>
    <property type="match status" value="1"/>
</dbReference>